<dbReference type="InterPro" id="IPR000835">
    <property type="entry name" value="HTH_MarR-typ"/>
</dbReference>
<evidence type="ECO:0000313" key="4">
    <source>
        <dbReference type="Proteomes" id="UP000614221"/>
    </source>
</evidence>
<sequence>MTNPLFDALDTHMRGERVRVVGNDGTTYEGWCERIHHHDRHVLLQDAVNVDRDGDVGTAYVAHCDSIEVLTADRRIENIRLDAVEPAPYAVREFDREGNCGYIASVRDDGWVGSFPVVRPVDGDPGVEGFEVVEGHKRLWVAREAGLDTHPVEVINIDDWELAWRFAVDHLPDEEQVHDDGTASGCYTDGQIETVIQQFVEEFGDDAADLPRVAFNAERLGIDVVGADFIEQTGSPTDGVPDEATDAEVEAAVDDDRDDADGDLSLTPTAEEVVDALREHGELPSADLKYITQRSHQGVSSNLSDLEDMGRVESRPDPDDGRRQLYSLVDDADGDGETQSEQDEHHVGDPINEDGAGAQETEADGGVTADSESDLPPGLTAQDVRDAVDAAAGQQASSHVYLDDVADELNVRPPRARLFTVEVGVYHRITDASGPKGGDD</sequence>
<protein>
    <recommendedName>
        <fullName evidence="2">ParB-like N-terminal domain-containing protein</fullName>
    </recommendedName>
</protein>
<dbReference type="Pfam" id="PF12802">
    <property type="entry name" value="MarR_2"/>
    <property type="match status" value="1"/>
</dbReference>
<dbReference type="Gene3D" id="3.90.1530.10">
    <property type="entry name" value="Conserved hypothetical protein from pyrococcus furiosus pfu- 392566-001, ParB domain"/>
    <property type="match status" value="1"/>
</dbReference>
<feature type="compositionally biased region" description="Basic and acidic residues" evidence="1">
    <location>
        <begin position="308"/>
        <end position="323"/>
    </location>
</feature>
<proteinExistence type="predicted"/>
<gene>
    <name evidence="3" type="ORF">GCM10009067_28070</name>
</gene>
<dbReference type="AlphaFoldDB" id="A0A830F244"/>
<evidence type="ECO:0000259" key="2">
    <source>
        <dbReference type="SMART" id="SM00470"/>
    </source>
</evidence>
<reference evidence="3" key="2">
    <citation type="submission" date="2020-09" db="EMBL/GenBank/DDBJ databases">
        <authorList>
            <person name="Sun Q."/>
            <person name="Ohkuma M."/>
        </authorList>
    </citation>
    <scope>NUCLEOTIDE SEQUENCE</scope>
    <source>
        <strain evidence="3">JCM 19018</strain>
    </source>
</reference>
<feature type="region of interest" description="Disordered" evidence="1">
    <location>
        <begin position="289"/>
        <end position="380"/>
    </location>
</feature>
<dbReference type="InterPro" id="IPR036086">
    <property type="entry name" value="ParB/Sulfiredoxin_sf"/>
</dbReference>
<accession>A0A830F244</accession>
<feature type="domain" description="ParB-like N-terminal" evidence="2">
    <location>
        <begin position="77"/>
        <end position="172"/>
    </location>
</feature>
<dbReference type="Proteomes" id="UP000614221">
    <property type="component" value="Unassembled WGS sequence"/>
</dbReference>
<name>A0A830F244_9EURY</name>
<reference evidence="3" key="1">
    <citation type="journal article" date="2014" name="Int. J. Syst. Evol. Microbiol.">
        <title>Complete genome sequence of Corynebacterium casei LMG S-19264T (=DSM 44701T), isolated from a smear-ripened cheese.</title>
        <authorList>
            <consortium name="US DOE Joint Genome Institute (JGI-PGF)"/>
            <person name="Walter F."/>
            <person name="Albersmeier A."/>
            <person name="Kalinowski J."/>
            <person name="Ruckert C."/>
        </authorList>
    </citation>
    <scope>NUCLEOTIDE SEQUENCE</scope>
    <source>
        <strain evidence="3">JCM 19018</strain>
    </source>
</reference>
<dbReference type="InterPro" id="IPR036388">
    <property type="entry name" value="WH-like_DNA-bd_sf"/>
</dbReference>
<dbReference type="SUPFAM" id="SSF110849">
    <property type="entry name" value="ParB/Sulfiredoxin"/>
    <property type="match status" value="1"/>
</dbReference>
<feature type="compositionally biased region" description="Polar residues" evidence="1">
    <location>
        <begin position="292"/>
        <end position="304"/>
    </location>
</feature>
<dbReference type="OrthoDB" id="213951at2157"/>
<evidence type="ECO:0000313" key="3">
    <source>
        <dbReference type="EMBL" id="GGK74267.1"/>
    </source>
</evidence>
<evidence type="ECO:0000256" key="1">
    <source>
        <dbReference type="SAM" id="MobiDB-lite"/>
    </source>
</evidence>
<dbReference type="InterPro" id="IPR003115">
    <property type="entry name" value="ParB_N"/>
</dbReference>
<comment type="caution">
    <text evidence="3">The sequence shown here is derived from an EMBL/GenBank/DDBJ whole genome shotgun (WGS) entry which is preliminary data.</text>
</comment>
<dbReference type="RefSeq" id="WP_188978903.1">
    <property type="nucleotide sequence ID" value="NZ_BMPD01000005.1"/>
</dbReference>
<organism evidence="3 4">
    <name type="scientific">Haloarcula sebkhae</name>
    <dbReference type="NCBI Taxonomy" id="932660"/>
    <lineage>
        <taxon>Archaea</taxon>
        <taxon>Methanobacteriati</taxon>
        <taxon>Methanobacteriota</taxon>
        <taxon>Stenosarchaea group</taxon>
        <taxon>Halobacteria</taxon>
        <taxon>Halobacteriales</taxon>
        <taxon>Haloarculaceae</taxon>
        <taxon>Haloarcula</taxon>
    </lineage>
</organism>
<dbReference type="InterPro" id="IPR036390">
    <property type="entry name" value="WH_DNA-bd_sf"/>
</dbReference>
<dbReference type="SMART" id="SM00470">
    <property type="entry name" value="ParB"/>
    <property type="match status" value="1"/>
</dbReference>
<dbReference type="Gene3D" id="1.10.10.10">
    <property type="entry name" value="Winged helix-like DNA-binding domain superfamily/Winged helix DNA-binding domain"/>
    <property type="match status" value="1"/>
</dbReference>
<dbReference type="SUPFAM" id="SSF46785">
    <property type="entry name" value="Winged helix' DNA-binding domain"/>
    <property type="match status" value="1"/>
</dbReference>
<feature type="compositionally biased region" description="Acidic residues" evidence="1">
    <location>
        <begin position="330"/>
        <end position="341"/>
    </location>
</feature>
<dbReference type="EMBL" id="BMPD01000005">
    <property type="protein sequence ID" value="GGK74267.1"/>
    <property type="molecule type" value="Genomic_DNA"/>
</dbReference>